<dbReference type="PANTHER" id="PTHR11748">
    <property type="entry name" value="D-LACTATE DEHYDROGENASE"/>
    <property type="match status" value="1"/>
</dbReference>
<dbReference type="PANTHER" id="PTHR11748:SF111">
    <property type="entry name" value="D-LACTATE DEHYDROGENASE, MITOCHONDRIAL-RELATED"/>
    <property type="match status" value="1"/>
</dbReference>
<evidence type="ECO:0000256" key="3">
    <source>
        <dbReference type="ARBA" id="ARBA00022827"/>
    </source>
</evidence>
<dbReference type="InterPro" id="IPR016171">
    <property type="entry name" value="Vanillyl_alc_oxidase_C-sub2"/>
</dbReference>
<dbReference type="GO" id="GO:0008720">
    <property type="term" value="F:D-lactate dehydrogenase (NAD+) activity"/>
    <property type="evidence" value="ECO:0007669"/>
    <property type="project" value="TreeGrafter"/>
</dbReference>
<proteinExistence type="predicted"/>
<gene>
    <name evidence="6" type="ORF">FK268_23135</name>
</gene>
<accession>A0A5C5RGH4</accession>
<evidence type="ECO:0000256" key="1">
    <source>
        <dbReference type="ARBA" id="ARBA00001974"/>
    </source>
</evidence>
<feature type="domain" description="FAD-binding oxidoreductase/transferase type 4 C-terminal" evidence="5">
    <location>
        <begin position="11"/>
        <end position="202"/>
    </location>
</feature>
<dbReference type="Gene3D" id="3.30.70.2740">
    <property type="match status" value="1"/>
</dbReference>
<dbReference type="AlphaFoldDB" id="A0A5C5RGH4"/>
<dbReference type="Proteomes" id="UP000319792">
    <property type="component" value="Unassembled WGS sequence"/>
</dbReference>
<feature type="non-terminal residue" evidence="6">
    <location>
        <position position="1"/>
    </location>
</feature>
<evidence type="ECO:0000256" key="2">
    <source>
        <dbReference type="ARBA" id="ARBA00022630"/>
    </source>
</evidence>
<dbReference type="GO" id="GO:1903457">
    <property type="term" value="P:lactate catabolic process"/>
    <property type="evidence" value="ECO:0007669"/>
    <property type="project" value="TreeGrafter"/>
</dbReference>
<evidence type="ECO:0000256" key="4">
    <source>
        <dbReference type="ARBA" id="ARBA00023002"/>
    </source>
</evidence>
<evidence type="ECO:0000313" key="6">
    <source>
        <dbReference type="EMBL" id="TWS21714.1"/>
    </source>
</evidence>
<keyword evidence="7" id="KW-1185">Reference proteome</keyword>
<evidence type="ECO:0000313" key="7">
    <source>
        <dbReference type="Proteomes" id="UP000319792"/>
    </source>
</evidence>
<reference evidence="6 7" key="1">
    <citation type="submission" date="2019-08" db="EMBL/GenBank/DDBJ databases">
        <title>Tsukamurella conjunctivitidis sp. nov., Tsukamurella assacharolytica sp. nov. and Tsukamurella sputae sp. nov. isolated from patients with conjunctivitis, bacteraemia (lymphoma) and respiratory infection (sputum) in Hong Kong.</title>
        <authorList>
            <person name="Fok K.M.N."/>
            <person name="Fong J.Y.H."/>
        </authorList>
    </citation>
    <scope>NUCLEOTIDE SEQUENCE [LARGE SCALE GENOMIC DNA]</scope>
    <source>
        <strain evidence="6 7">HKU70</strain>
    </source>
</reference>
<feature type="non-terminal residue" evidence="6">
    <location>
        <position position="225"/>
    </location>
</feature>
<dbReference type="SUPFAM" id="SSF55103">
    <property type="entry name" value="FAD-linked oxidases, C-terminal domain"/>
    <property type="match status" value="1"/>
</dbReference>
<keyword evidence="3" id="KW-0274">FAD</keyword>
<name>A0A5C5RGH4_9ACTN</name>
<keyword evidence="4" id="KW-0560">Oxidoreductase</keyword>
<dbReference type="InterPro" id="IPR016164">
    <property type="entry name" value="FAD-linked_Oxase-like_C"/>
</dbReference>
<dbReference type="EMBL" id="VIGV01000056">
    <property type="protein sequence ID" value="TWS21714.1"/>
    <property type="molecule type" value="Genomic_DNA"/>
</dbReference>
<dbReference type="Pfam" id="PF02913">
    <property type="entry name" value="FAD-oxidase_C"/>
    <property type="match status" value="1"/>
</dbReference>
<dbReference type="Gene3D" id="1.10.45.10">
    <property type="entry name" value="Vanillyl-alcohol Oxidase, Chain A, domain 4"/>
    <property type="match status" value="1"/>
</dbReference>
<sequence>DLPGFFYRPLDKDSACLLIGTMGESATELEAKIAKIESVLAGYDVVEATGFQTDPKITTQYWNTRKGLFPIVAKGRKSGAAIIPEDVVFPMEHLVEGVEALTALFEKHNFPEATIMGHALEGNLHFMLAPTMTSKKKIKQFDAFMDELAEVVAVKYNGSLKGEHGTGRNIAPFVEAEWGEEIYQVMRDIKALFDPDKIFNPDVIITDNKKLHITSLKQIPVADKL</sequence>
<dbReference type="GO" id="GO:0050660">
    <property type="term" value="F:flavin adenine dinucleotide binding"/>
    <property type="evidence" value="ECO:0007669"/>
    <property type="project" value="InterPro"/>
</dbReference>
<protein>
    <submittedName>
        <fullName evidence="6">4Fe-4S ferredoxin</fullName>
    </submittedName>
</protein>
<comment type="caution">
    <text evidence="6">The sequence shown here is derived from an EMBL/GenBank/DDBJ whole genome shotgun (WGS) entry which is preliminary data.</text>
</comment>
<dbReference type="InterPro" id="IPR004113">
    <property type="entry name" value="FAD-bd_oxidored_4_C"/>
</dbReference>
<dbReference type="GO" id="GO:0004458">
    <property type="term" value="F:D-lactate dehydrogenase (cytochrome) activity"/>
    <property type="evidence" value="ECO:0007669"/>
    <property type="project" value="TreeGrafter"/>
</dbReference>
<comment type="cofactor">
    <cofactor evidence="1">
        <name>FAD</name>
        <dbReference type="ChEBI" id="CHEBI:57692"/>
    </cofactor>
</comment>
<organism evidence="6 7">
    <name type="scientific">Tsukamurella sputi</name>
    <dbReference type="NCBI Taxonomy" id="2591848"/>
    <lineage>
        <taxon>Bacteria</taxon>
        <taxon>Bacillati</taxon>
        <taxon>Actinomycetota</taxon>
        <taxon>Actinomycetes</taxon>
        <taxon>Mycobacteriales</taxon>
        <taxon>Tsukamurellaceae</taxon>
        <taxon>Tsukamurella</taxon>
    </lineage>
</organism>
<evidence type="ECO:0000259" key="5">
    <source>
        <dbReference type="Pfam" id="PF02913"/>
    </source>
</evidence>
<keyword evidence="2" id="KW-0285">Flavoprotein</keyword>